<proteinExistence type="predicted"/>
<evidence type="ECO:0000256" key="1">
    <source>
        <dbReference type="SAM" id="MobiDB-lite"/>
    </source>
</evidence>
<accession>A0A7Y9I984</accession>
<feature type="region of interest" description="Disordered" evidence="1">
    <location>
        <begin position="1"/>
        <end position="21"/>
    </location>
</feature>
<keyword evidence="3" id="KW-1185">Reference proteome</keyword>
<dbReference type="RefSeq" id="WP_179752703.1">
    <property type="nucleotide sequence ID" value="NZ_JACCBU010000001.1"/>
</dbReference>
<evidence type="ECO:0000313" key="3">
    <source>
        <dbReference type="Proteomes" id="UP000569914"/>
    </source>
</evidence>
<reference evidence="2 3" key="1">
    <citation type="submission" date="2020-07" db="EMBL/GenBank/DDBJ databases">
        <title>Sequencing the genomes of 1000 actinobacteria strains.</title>
        <authorList>
            <person name="Klenk H.-P."/>
        </authorList>
    </citation>
    <scope>NUCLEOTIDE SEQUENCE [LARGE SCALE GENOMIC DNA]</scope>
    <source>
        <strain evidence="2 3">DSM 22083</strain>
    </source>
</reference>
<dbReference type="Proteomes" id="UP000569914">
    <property type="component" value="Unassembled WGS sequence"/>
</dbReference>
<feature type="region of interest" description="Disordered" evidence="1">
    <location>
        <begin position="145"/>
        <end position="174"/>
    </location>
</feature>
<gene>
    <name evidence="2" type="ORF">BKA15_003438</name>
</gene>
<dbReference type="AlphaFoldDB" id="A0A7Y9I984"/>
<evidence type="ECO:0000313" key="2">
    <source>
        <dbReference type="EMBL" id="NYE72109.1"/>
    </source>
</evidence>
<sequence length="309" mass="33423">MTTTTNDSAARNTTGSGEDFTTSEGLRALLHRLHETGPGAWQHDPAARELMEYTADKYRSLARKHGLDPWEAVTAAFEAMQYRSTREADDPWAILTHAVRITCIFEERAQGLLCSVHQARRPHVSAFHDPERFSDRETPLADYHPAFHTTDRHDGLDAGSAADNRGDGGGRGSDRACISAGSAAEDAIALLCLLGWPVEIARAAVEHVCGALTKTGTRQTAYEALRRDRHVRALLDLPGRSWTALLRALLGNPHPAYTATTTGRGVLLRLLIGESLEVLLRDDDLVLALSLAAPRCHSGGGRAAGGGLR</sequence>
<dbReference type="EMBL" id="JACCBU010000001">
    <property type="protein sequence ID" value="NYE72109.1"/>
    <property type="molecule type" value="Genomic_DNA"/>
</dbReference>
<comment type="caution">
    <text evidence="2">The sequence shown here is derived from an EMBL/GenBank/DDBJ whole genome shotgun (WGS) entry which is preliminary data.</text>
</comment>
<protein>
    <submittedName>
        <fullName evidence="2">Uncharacterized protein</fullName>
    </submittedName>
</protein>
<feature type="compositionally biased region" description="Basic and acidic residues" evidence="1">
    <location>
        <begin position="164"/>
        <end position="174"/>
    </location>
</feature>
<name>A0A7Y9I984_9ACTN</name>
<organism evidence="2 3">
    <name type="scientific">Microlunatus parietis</name>
    <dbReference type="NCBI Taxonomy" id="682979"/>
    <lineage>
        <taxon>Bacteria</taxon>
        <taxon>Bacillati</taxon>
        <taxon>Actinomycetota</taxon>
        <taxon>Actinomycetes</taxon>
        <taxon>Propionibacteriales</taxon>
        <taxon>Propionibacteriaceae</taxon>
        <taxon>Microlunatus</taxon>
    </lineage>
</organism>